<organism evidence="1">
    <name type="scientific">marine metagenome</name>
    <dbReference type="NCBI Taxonomy" id="408172"/>
    <lineage>
        <taxon>unclassified sequences</taxon>
        <taxon>metagenomes</taxon>
        <taxon>ecological metagenomes</taxon>
    </lineage>
</organism>
<dbReference type="AlphaFoldDB" id="A0A381XQ42"/>
<reference evidence="1" key="1">
    <citation type="submission" date="2018-05" db="EMBL/GenBank/DDBJ databases">
        <authorList>
            <person name="Lanie J.A."/>
            <person name="Ng W.-L."/>
            <person name="Kazmierczak K.M."/>
            <person name="Andrzejewski T.M."/>
            <person name="Davidsen T.M."/>
            <person name="Wayne K.J."/>
            <person name="Tettelin H."/>
            <person name="Glass J.I."/>
            <person name="Rusch D."/>
            <person name="Podicherti R."/>
            <person name="Tsui H.-C.T."/>
            <person name="Winkler M.E."/>
        </authorList>
    </citation>
    <scope>NUCLEOTIDE SEQUENCE</scope>
</reference>
<sequence>MGHYADEKTRLVGNQTIWQLRADMLDPSCSSKTVVIKKGDKVYVETGAPDYVGETPRDTSGDTVLHTYTGTGGGKAAIENWRAANTSATSGDMYDFWSSYIVNMNDDARAAEKVKAAEQVTDLTADIAHLQKIIDNGEDTTNIS</sequence>
<name>A0A381XQ42_9ZZZZ</name>
<protein>
    <submittedName>
        <fullName evidence="1">Uncharacterized protein</fullName>
    </submittedName>
</protein>
<dbReference type="EMBL" id="UINC01015977">
    <property type="protein sequence ID" value="SVA66879.1"/>
    <property type="molecule type" value="Genomic_DNA"/>
</dbReference>
<evidence type="ECO:0000313" key="1">
    <source>
        <dbReference type="EMBL" id="SVA66879.1"/>
    </source>
</evidence>
<accession>A0A381XQ42</accession>
<proteinExistence type="predicted"/>
<gene>
    <name evidence="1" type="ORF">METZ01_LOCUS119733</name>
</gene>